<accession>A0A1G2Q5K0</accession>
<dbReference type="Gene3D" id="3.90.550.10">
    <property type="entry name" value="Spore Coat Polysaccharide Biosynthesis Protein SpsA, Chain A"/>
    <property type="match status" value="1"/>
</dbReference>
<comment type="caution">
    <text evidence="2">The sequence shown here is derived from an EMBL/GenBank/DDBJ whole genome shotgun (WGS) entry which is preliminary data.</text>
</comment>
<dbReference type="CDD" id="cd04186">
    <property type="entry name" value="GT_2_like_c"/>
    <property type="match status" value="1"/>
</dbReference>
<dbReference type="Proteomes" id="UP000178936">
    <property type="component" value="Unassembled WGS sequence"/>
</dbReference>
<dbReference type="Pfam" id="PF00535">
    <property type="entry name" value="Glycos_transf_2"/>
    <property type="match status" value="1"/>
</dbReference>
<sequence length="260" mass="29942">MKLSIIILNYKSAGLTRQCVKGIYAAKSALDFEVIVVDNASGDGLQPWLTEHYPHVKQISLPNNKGYAAGNNAGIRQAGGEYILILNPDITVLPGKLEALLKFMDDHPQCGLAGPRLVNPDGSLQYSTYKFPSFWLPLFRRTFLGNIPALNPWLKDYQMMAWDHKEARAVDWLLGACLIVRRQAVEEVGLMDEQFFLYVEDTDWCRRFWASKWEVWYVASVELVHFHERLSAQKPLLSAVFSKITWIHISSWFKYFQKWK</sequence>
<dbReference type="PANTHER" id="PTHR43179">
    <property type="entry name" value="RHAMNOSYLTRANSFERASE WBBL"/>
    <property type="match status" value="1"/>
</dbReference>
<evidence type="ECO:0000259" key="1">
    <source>
        <dbReference type="Pfam" id="PF00535"/>
    </source>
</evidence>
<dbReference type="AlphaFoldDB" id="A0A1G2Q5K0"/>
<dbReference type="InterPro" id="IPR029044">
    <property type="entry name" value="Nucleotide-diphossugar_trans"/>
</dbReference>
<gene>
    <name evidence="2" type="ORF">A2226_01150</name>
</gene>
<feature type="domain" description="Glycosyltransferase 2-like" evidence="1">
    <location>
        <begin position="4"/>
        <end position="139"/>
    </location>
</feature>
<protein>
    <recommendedName>
        <fullName evidence="1">Glycosyltransferase 2-like domain-containing protein</fullName>
    </recommendedName>
</protein>
<reference evidence="2 3" key="1">
    <citation type="journal article" date="2016" name="Nat. Commun.">
        <title>Thousands of microbial genomes shed light on interconnected biogeochemical processes in an aquifer system.</title>
        <authorList>
            <person name="Anantharaman K."/>
            <person name="Brown C.T."/>
            <person name="Hug L.A."/>
            <person name="Sharon I."/>
            <person name="Castelle C.J."/>
            <person name="Probst A.J."/>
            <person name="Thomas B.C."/>
            <person name="Singh A."/>
            <person name="Wilkins M.J."/>
            <person name="Karaoz U."/>
            <person name="Brodie E.L."/>
            <person name="Williams K.H."/>
            <person name="Hubbard S.S."/>
            <person name="Banfield J.F."/>
        </authorList>
    </citation>
    <scope>NUCLEOTIDE SEQUENCE [LARGE SCALE GENOMIC DNA]</scope>
</reference>
<organism evidence="2 3">
    <name type="scientific">Candidatus Veblenbacteria bacterium RIFOXYA2_FULL_43_9</name>
    <dbReference type="NCBI Taxonomy" id="1802425"/>
    <lineage>
        <taxon>Bacteria</taxon>
        <taxon>Candidatus Vebleniibacteriota</taxon>
    </lineage>
</organism>
<dbReference type="PANTHER" id="PTHR43179:SF7">
    <property type="entry name" value="RHAMNOSYLTRANSFERASE WBBL"/>
    <property type="match status" value="1"/>
</dbReference>
<evidence type="ECO:0000313" key="2">
    <source>
        <dbReference type="EMBL" id="OHA55359.1"/>
    </source>
</evidence>
<evidence type="ECO:0000313" key="3">
    <source>
        <dbReference type="Proteomes" id="UP000178936"/>
    </source>
</evidence>
<proteinExistence type="predicted"/>
<dbReference type="SUPFAM" id="SSF53448">
    <property type="entry name" value="Nucleotide-diphospho-sugar transferases"/>
    <property type="match status" value="1"/>
</dbReference>
<dbReference type="EMBL" id="MHTB01000016">
    <property type="protein sequence ID" value="OHA55359.1"/>
    <property type="molecule type" value="Genomic_DNA"/>
</dbReference>
<name>A0A1G2Q5K0_9BACT</name>
<dbReference type="InterPro" id="IPR001173">
    <property type="entry name" value="Glyco_trans_2-like"/>
</dbReference>